<dbReference type="Gene3D" id="2.60.40.10">
    <property type="entry name" value="Immunoglobulins"/>
    <property type="match status" value="1"/>
</dbReference>
<keyword evidence="3" id="KW-1015">Disulfide bond</keyword>
<keyword evidence="1" id="KW-0677">Repeat</keyword>
<dbReference type="InterPro" id="IPR003609">
    <property type="entry name" value="Pan_app"/>
</dbReference>
<dbReference type="GO" id="GO:0046556">
    <property type="term" value="F:alpha-L-arabinofuranosidase activity"/>
    <property type="evidence" value="ECO:0007669"/>
    <property type="project" value="TreeGrafter"/>
</dbReference>
<feature type="domain" description="Apple" evidence="4">
    <location>
        <begin position="62"/>
        <end position="139"/>
    </location>
</feature>
<dbReference type="Proteomes" id="UP000007799">
    <property type="component" value="Unassembled WGS sequence"/>
</dbReference>
<dbReference type="Pfam" id="PF00024">
    <property type="entry name" value="PAN_1"/>
    <property type="match status" value="1"/>
</dbReference>
<dbReference type="PROSITE" id="PS50948">
    <property type="entry name" value="PAN"/>
    <property type="match status" value="1"/>
</dbReference>
<dbReference type="InParanoid" id="F2UF68"/>
<proteinExistence type="predicted"/>
<dbReference type="EMBL" id="GL832971">
    <property type="protein sequence ID" value="EGD75268.1"/>
    <property type="molecule type" value="Genomic_DNA"/>
</dbReference>
<evidence type="ECO:0000256" key="3">
    <source>
        <dbReference type="ARBA" id="ARBA00023157"/>
    </source>
</evidence>
<dbReference type="OrthoDB" id="47059at2759"/>
<dbReference type="KEGG" id="sre:PTSG_06921"/>
<dbReference type="InterPro" id="IPR044993">
    <property type="entry name" value="BXL"/>
</dbReference>
<dbReference type="Gene3D" id="3.20.20.300">
    <property type="entry name" value="Glycoside hydrolase, family 3, N-terminal domain"/>
    <property type="match status" value="1"/>
</dbReference>
<dbReference type="Gene3D" id="3.40.50.1700">
    <property type="entry name" value="Glycoside hydrolase family 3 C-terminal domain"/>
    <property type="match status" value="1"/>
</dbReference>
<dbReference type="InterPro" id="IPR001764">
    <property type="entry name" value="Glyco_hydro_3_N"/>
</dbReference>
<dbReference type="GO" id="GO:0006508">
    <property type="term" value="P:proteolysis"/>
    <property type="evidence" value="ECO:0007669"/>
    <property type="project" value="InterPro"/>
</dbReference>
<dbReference type="eggNOG" id="ENOG502QQ55">
    <property type="taxonomic scope" value="Eukaryota"/>
</dbReference>
<organism evidence="6">
    <name type="scientific">Salpingoeca rosetta (strain ATCC 50818 / BSB-021)</name>
    <dbReference type="NCBI Taxonomy" id="946362"/>
    <lineage>
        <taxon>Eukaryota</taxon>
        <taxon>Choanoflagellata</taxon>
        <taxon>Craspedida</taxon>
        <taxon>Salpingoecidae</taxon>
        <taxon>Salpingoeca</taxon>
    </lineage>
</organism>
<dbReference type="AlphaFoldDB" id="F2UF68"/>
<accession>F2UF68</accession>
<dbReference type="InterPro" id="IPR017853">
    <property type="entry name" value="GH"/>
</dbReference>
<evidence type="ECO:0000256" key="2">
    <source>
        <dbReference type="ARBA" id="ARBA00022801"/>
    </source>
</evidence>
<evidence type="ECO:0000313" key="5">
    <source>
        <dbReference type="EMBL" id="EGD75268.1"/>
    </source>
</evidence>
<dbReference type="GeneID" id="16072880"/>
<dbReference type="GO" id="GO:0031222">
    <property type="term" value="P:arabinan catabolic process"/>
    <property type="evidence" value="ECO:0007669"/>
    <property type="project" value="TreeGrafter"/>
</dbReference>
<dbReference type="GO" id="GO:0005576">
    <property type="term" value="C:extracellular region"/>
    <property type="evidence" value="ECO:0007669"/>
    <property type="project" value="InterPro"/>
</dbReference>
<dbReference type="SMART" id="SM00223">
    <property type="entry name" value="APPLE"/>
    <property type="match status" value="1"/>
</dbReference>
<dbReference type="SMART" id="SM01217">
    <property type="entry name" value="Fn3_like"/>
    <property type="match status" value="1"/>
</dbReference>
<dbReference type="InterPro" id="IPR036881">
    <property type="entry name" value="Glyco_hydro_3_C_sf"/>
</dbReference>
<keyword evidence="6" id="KW-1185">Reference proteome</keyword>
<name>F2UF68_SALR5</name>
<dbReference type="SUPFAM" id="SSF52279">
    <property type="entry name" value="Beta-D-glucan exohydrolase, C-terminal domain"/>
    <property type="match status" value="1"/>
</dbReference>
<dbReference type="GO" id="GO:0045493">
    <property type="term" value="P:xylan catabolic process"/>
    <property type="evidence" value="ECO:0007669"/>
    <property type="project" value="InterPro"/>
</dbReference>
<gene>
    <name evidence="5" type="ORF">PTSG_06921</name>
</gene>
<sequence>MRQNTNKHRAAVHSVQEDLLPDTMVQVAAMRMPSHLLLAAAVVAVVAVCSGRCEGAEPGLQCKLETGVIIGAGNIDVLQVASADACCNACNANSACIAFTFDTSTHACFLKDNLRDNTTQSDRISGTNGRSPNDVFYACQGKFGSLRFCNTSLPLDARLQDLISRVKLDDVGAQLRARQSPQLLDIGVPAYYWGTNAIHGMQNTQCLPDGQCPTSFPAPCGLAATFNMSIVKEMGRIIGRELRAYYNGQFHNSLDTWSPTINPSRDPRWGRNVESPGEDPLVCGLYGSAYTQGLQYGDDPNYYQAIVTLKVLLCVETIFGANNPGGKLPVTMYPSTYVDDIDFLNMSMTTGPGRSYKYYTGTPLFAFGFGLSYTTFNLTWSPAPPSGVLTSPHATKTYTCKVTNTGRVAGDEVVFAFMKPKAATITTLGSDTPVPIKVLFAFERVSLAAGASTTVHFNLTTTMLGLVDNDGHRSVHNGDYDVELTRGHGEELLTTVTVALPAASHPHRISTFRKWW</sequence>
<dbReference type="PANTHER" id="PTHR42721:SF41">
    <property type="entry name" value="GLYCOSIDE HYDROLASE FAMILY 3 C-TERMINAL DOMAIN-CONTAINING PROTEIN"/>
    <property type="match status" value="1"/>
</dbReference>
<dbReference type="InterPro" id="IPR013783">
    <property type="entry name" value="Ig-like_fold"/>
</dbReference>
<dbReference type="Pfam" id="PF00933">
    <property type="entry name" value="Glyco_hydro_3"/>
    <property type="match status" value="1"/>
</dbReference>
<dbReference type="CDD" id="cd01100">
    <property type="entry name" value="APPLE_Factor_XI_like"/>
    <property type="match status" value="1"/>
</dbReference>
<dbReference type="InterPro" id="IPR036962">
    <property type="entry name" value="Glyco_hydro_3_N_sf"/>
</dbReference>
<dbReference type="SUPFAM" id="SSF51445">
    <property type="entry name" value="(Trans)glycosidases"/>
    <property type="match status" value="1"/>
</dbReference>
<dbReference type="PANTHER" id="PTHR42721">
    <property type="entry name" value="SUGAR HYDROLASE-RELATED"/>
    <property type="match status" value="1"/>
</dbReference>
<reference evidence="5" key="1">
    <citation type="submission" date="2009-08" db="EMBL/GenBank/DDBJ databases">
        <title>Annotation of Salpingoeca rosetta.</title>
        <authorList>
            <consortium name="The Broad Institute Genome Sequencing Platform"/>
            <person name="Russ C."/>
            <person name="Cuomo C."/>
            <person name="Burger G."/>
            <person name="Gray M.W."/>
            <person name="Holland P.W.H."/>
            <person name="King N."/>
            <person name="Lang F.B.F."/>
            <person name="Roger A.J."/>
            <person name="Ruiz-Trillo I."/>
            <person name="Young S.K."/>
            <person name="Zeng Q."/>
            <person name="Gargeya S."/>
            <person name="Alvarado L."/>
            <person name="Berlin A."/>
            <person name="Chapman S.B."/>
            <person name="Chen Z."/>
            <person name="Freedman E."/>
            <person name="Gellesch M."/>
            <person name="Goldberg J."/>
            <person name="Griggs A."/>
            <person name="Gujja S."/>
            <person name="Heilman E."/>
            <person name="Heiman D."/>
            <person name="Howarth C."/>
            <person name="Mehta T."/>
            <person name="Neiman D."/>
            <person name="Pearson M."/>
            <person name="Roberts A."/>
            <person name="Saif S."/>
            <person name="Shea T."/>
            <person name="Shenoy N."/>
            <person name="Sisk P."/>
            <person name="Stolte C."/>
            <person name="Sykes S."/>
            <person name="White J."/>
            <person name="Yandava C."/>
            <person name="Haas B."/>
            <person name="Nusbaum C."/>
            <person name="Birren B."/>
        </authorList>
    </citation>
    <scope>NUCLEOTIDE SEQUENCE [LARGE SCALE GENOMIC DNA]</scope>
    <source>
        <strain evidence="5">ATCC 50818</strain>
    </source>
</reference>
<dbReference type="InterPro" id="IPR000177">
    <property type="entry name" value="Apple"/>
</dbReference>
<protein>
    <recommendedName>
        <fullName evidence="4">Apple domain-containing protein</fullName>
    </recommendedName>
</protein>
<dbReference type="InterPro" id="IPR026891">
    <property type="entry name" value="Fn3-like"/>
</dbReference>
<dbReference type="GO" id="GO:0009044">
    <property type="term" value="F:xylan 1,4-beta-xylosidase activity"/>
    <property type="evidence" value="ECO:0007669"/>
    <property type="project" value="InterPro"/>
</dbReference>
<dbReference type="Pfam" id="PF14310">
    <property type="entry name" value="Fn3-like"/>
    <property type="match status" value="1"/>
</dbReference>
<evidence type="ECO:0000256" key="1">
    <source>
        <dbReference type="ARBA" id="ARBA00022737"/>
    </source>
</evidence>
<dbReference type="RefSeq" id="XP_004992321.1">
    <property type="nucleotide sequence ID" value="XM_004992264.1"/>
</dbReference>
<evidence type="ECO:0000313" key="6">
    <source>
        <dbReference type="Proteomes" id="UP000007799"/>
    </source>
</evidence>
<dbReference type="STRING" id="946362.F2UF68"/>
<dbReference type="Gene3D" id="3.50.4.10">
    <property type="entry name" value="Hepatocyte Growth Factor"/>
    <property type="match status" value="1"/>
</dbReference>
<evidence type="ECO:0000259" key="4">
    <source>
        <dbReference type="PROSITE" id="PS50948"/>
    </source>
</evidence>
<keyword evidence="2" id="KW-0378">Hydrolase</keyword>